<dbReference type="Proteomes" id="UP000000626">
    <property type="component" value="Chromosome"/>
</dbReference>
<sequence>MSEIINLTESGITFNLVKNNLFYIEPYIRKRRQEGIKTVEFIYLQEDNLLFVEAKQSIPNQERSPERFDEYISEIYQKWCNALNVEILGILGREDIKETIMPSAFSNLQWGSIEIKLLLVIPDVPLNYLGQLNELIKQEFNKKDTLRLISLWNISVEVINRDLAIQKGLASS</sequence>
<evidence type="ECO:0000313" key="1">
    <source>
        <dbReference type="EMBL" id="CAM08162.1"/>
    </source>
</evidence>
<evidence type="ECO:0000313" key="2">
    <source>
        <dbReference type="Proteomes" id="UP000000626"/>
    </source>
</evidence>
<proteinExistence type="predicted"/>
<dbReference type="RefSeq" id="WP_002214084.1">
    <property type="nucleotide sequence ID" value="NC_003116.1"/>
</dbReference>
<accession>A0A0U1RI60</accession>
<dbReference type="KEGG" id="nma:NMA0936"/>
<dbReference type="HOGENOM" id="CLU_126458_0_0_4"/>
<gene>
    <name evidence="1" type="ordered locus">NMA0936</name>
</gene>
<reference evidence="1 2" key="1">
    <citation type="journal article" date="2000" name="Nature">
        <title>Complete DNA sequence of a serogroup A strain of Neisseria meningitidis Z2491.</title>
        <authorList>
            <person name="Parkhill J."/>
            <person name="Achtman M."/>
            <person name="James K.D."/>
            <person name="Bentley S.D."/>
            <person name="Churcher C."/>
            <person name="Klee S.R."/>
            <person name="Morelli G."/>
            <person name="Basham D."/>
            <person name="Brown D."/>
            <person name="Chillingworth T."/>
            <person name="Davies R.M."/>
            <person name="Davis P."/>
            <person name="Devlin K."/>
            <person name="Feltwell T."/>
            <person name="Hamlin N."/>
            <person name="Holroyd S."/>
            <person name="Jagels K."/>
            <person name="Leather S."/>
            <person name="Moule S."/>
            <person name="Mungall K."/>
            <person name="Quail M.A."/>
            <person name="Rajandream M.A."/>
            <person name="Rutherford K.M."/>
            <person name="Simmonds M."/>
            <person name="Skelton J."/>
            <person name="Whitehead S."/>
            <person name="Spratt B.G."/>
            <person name="Barrell B.G."/>
        </authorList>
    </citation>
    <scope>NUCLEOTIDE SEQUENCE [LARGE SCALE GENOMIC DNA]</scope>
    <source>
        <strain evidence="2">DSM 15465 / Z2491</strain>
    </source>
</reference>
<name>A0A0U1RI60_NEIMA</name>
<dbReference type="EMBL" id="AL157959">
    <property type="protein sequence ID" value="CAM08162.1"/>
    <property type="molecule type" value="Genomic_DNA"/>
</dbReference>
<dbReference type="GeneID" id="93386447"/>
<protein>
    <submittedName>
        <fullName evidence="1">Uncharacterized protein</fullName>
    </submittedName>
</protein>
<dbReference type="EnsemblBacteria" id="CAM08162">
    <property type="protein sequence ID" value="CAM08162"/>
    <property type="gene ID" value="NMA0936"/>
</dbReference>
<organism evidence="1 2">
    <name type="scientific">Neisseria meningitidis serogroup A / serotype 4A (strain DSM 15465 / Z2491)</name>
    <dbReference type="NCBI Taxonomy" id="122587"/>
    <lineage>
        <taxon>Bacteria</taxon>
        <taxon>Pseudomonadati</taxon>
        <taxon>Pseudomonadota</taxon>
        <taxon>Betaproteobacteria</taxon>
        <taxon>Neisseriales</taxon>
        <taxon>Neisseriaceae</taxon>
        <taxon>Neisseria</taxon>
    </lineage>
</organism>
<dbReference type="AlphaFoldDB" id="A0A0U1RI60"/>